<evidence type="ECO:0000256" key="1">
    <source>
        <dbReference type="SAM" id="MobiDB-lite"/>
    </source>
</evidence>
<gene>
    <name evidence="2" type="ORF">FMUND_10920</name>
</gene>
<dbReference type="OrthoDB" id="4743586at2759"/>
<keyword evidence="3" id="KW-1185">Reference proteome</keyword>
<evidence type="ECO:0000313" key="3">
    <source>
        <dbReference type="Proteomes" id="UP000544331"/>
    </source>
</evidence>
<reference evidence="2 3" key="1">
    <citation type="submission" date="2020-05" db="EMBL/GenBank/DDBJ databases">
        <title>Identification and distribution of gene clusters putatively required for synthesis of sphingolipid metabolism inhibitors in phylogenetically diverse species of the filamentous fungus Fusarium.</title>
        <authorList>
            <person name="Kim H.-S."/>
            <person name="Busman M."/>
            <person name="Brown D.W."/>
            <person name="Divon H."/>
            <person name="Uhlig S."/>
            <person name="Proctor R.H."/>
        </authorList>
    </citation>
    <scope>NUCLEOTIDE SEQUENCE [LARGE SCALE GENOMIC DNA]</scope>
    <source>
        <strain evidence="2 3">NRRL 66235</strain>
    </source>
</reference>
<feature type="region of interest" description="Disordered" evidence="1">
    <location>
        <begin position="134"/>
        <end position="181"/>
    </location>
</feature>
<organism evidence="2 3">
    <name type="scientific">Fusarium mundagurra</name>
    <dbReference type="NCBI Taxonomy" id="1567541"/>
    <lineage>
        <taxon>Eukaryota</taxon>
        <taxon>Fungi</taxon>
        <taxon>Dikarya</taxon>
        <taxon>Ascomycota</taxon>
        <taxon>Pezizomycotina</taxon>
        <taxon>Sordariomycetes</taxon>
        <taxon>Hypocreomycetidae</taxon>
        <taxon>Hypocreales</taxon>
        <taxon>Nectriaceae</taxon>
        <taxon>Fusarium</taxon>
        <taxon>Fusarium fujikuroi species complex</taxon>
    </lineage>
</organism>
<proteinExistence type="predicted"/>
<feature type="region of interest" description="Disordered" evidence="1">
    <location>
        <begin position="59"/>
        <end position="85"/>
    </location>
</feature>
<feature type="compositionally biased region" description="Basic and acidic residues" evidence="1">
    <location>
        <begin position="59"/>
        <end position="68"/>
    </location>
</feature>
<comment type="caution">
    <text evidence="2">The sequence shown here is derived from an EMBL/GenBank/DDBJ whole genome shotgun (WGS) entry which is preliminary data.</text>
</comment>
<name>A0A8H6D806_9HYPO</name>
<dbReference type="Proteomes" id="UP000544331">
    <property type="component" value="Unassembled WGS sequence"/>
</dbReference>
<dbReference type="EMBL" id="JAAOAN010000409">
    <property type="protein sequence ID" value="KAF5707771.1"/>
    <property type="molecule type" value="Genomic_DNA"/>
</dbReference>
<accession>A0A8H6D806</accession>
<protein>
    <submittedName>
        <fullName evidence="2">Uncharacterized protein</fullName>
    </submittedName>
</protein>
<sequence length="181" mass="19856">MSSLNGDNINLVEQVTTAQQNLSLEDPSQVRAVADAAPVSTNAPDRVMSIPFRKEGWPEDWREKDSHTSLKSKKRAKPIIPPTARDPRKLELINDVFTASAAYKGTAKIFPRETELSRAGDKMAWVEGQMLGEADEKTKAPISASQDFIPPRDFTDTCSSGSRGHRIAHSPPTAEVSRRSG</sequence>
<evidence type="ECO:0000313" key="2">
    <source>
        <dbReference type="EMBL" id="KAF5707771.1"/>
    </source>
</evidence>
<dbReference type="AlphaFoldDB" id="A0A8H6D806"/>